<dbReference type="Proteomes" id="UP001152320">
    <property type="component" value="Chromosome 1"/>
</dbReference>
<dbReference type="InterPro" id="IPR000742">
    <property type="entry name" value="EGF"/>
</dbReference>
<keyword evidence="2" id="KW-0732">Signal</keyword>
<dbReference type="EMBL" id="JAIZAY010000001">
    <property type="protein sequence ID" value="KAJ8050629.1"/>
    <property type="molecule type" value="Genomic_DNA"/>
</dbReference>
<dbReference type="GO" id="GO:0016301">
    <property type="term" value="F:kinase activity"/>
    <property type="evidence" value="ECO:0007669"/>
    <property type="project" value="UniProtKB-KW"/>
</dbReference>
<feature type="chain" id="PRO_5040500330" evidence="2">
    <location>
        <begin position="18"/>
        <end position="368"/>
    </location>
</feature>
<proteinExistence type="predicted"/>
<evidence type="ECO:0000256" key="2">
    <source>
        <dbReference type="SAM" id="SignalP"/>
    </source>
</evidence>
<reference evidence="4" key="1">
    <citation type="submission" date="2021-10" db="EMBL/GenBank/DDBJ databases">
        <title>Tropical sea cucumber genome reveals ecological adaptation and Cuvierian tubules defense mechanism.</title>
        <authorList>
            <person name="Chen T."/>
        </authorList>
    </citation>
    <scope>NUCLEOTIDE SEQUENCE</scope>
    <source>
        <strain evidence="4">Nanhai2018</strain>
        <tissue evidence="4">Muscle</tissue>
    </source>
</reference>
<evidence type="ECO:0000256" key="1">
    <source>
        <dbReference type="PROSITE-ProRule" id="PRU00076"/>
    </source>
</evidence>
<keyword evidence="4" id="KW-0675">Receptor</keyword>
<gene>
    <name evidence="4" type="ORF">HOLleu_03910</name>
</gene>
<dbReference type="SUPFAM" id="SSF57196">
    <property type="entry name" value="EGF/Laminin"/>
    <property type="match status" value="1"/>
</dbReference>
<accession>A0A9Q1CU39</accession>
<keyword evidence="4" id="KW-0808">Transferase</keyword>
<dbReference type="PROSITE" id="PS50026">
    <property type="entry name" value="EGF_3"/>
    <property type="match status" value="1"/>
</dbReference>
<sequence length="368" mass="41463">MLLLIFVFWYFTDTTEGYQEPTHGFYVVTNQPFRGRNSEDIYLYAINTAAITSGEEIEFSKEGGLQRDIIETGEIEAMGTVWGCYLRVGPPNRFKGSRFGTYEATYTPIDGSPTITRNTFVRPNTSRFFPRLIRNLHLNSISFVTEFLNTRGVYTVTVYPSAPGSTDLAKSDDNPIGVSWTPGCLNIRWCKDRRRNVNTGPRLTLTSTKDAGIYTIQRQQRGKRGWFVQIEVIVATCPMNQYWDGMACVTRSNYPCVNGGVPRNAADVCSCPPYFGGSTCGFHYLYWVLILITEVDISDEIFALGYAFTAKLFCSDLVGGHNQCRGLLFCLGDLFGCKCFPGWHGNNCDRGKNNTSQYSPFWSDQTRC</sequence>
<dbReference type="PROSITE" id="PS01186">
    <property type="entry name" value="EGF_2"/>
    <property type="match status" value="1"/>
</dbReference>
<keyword evidence="4" id="KW-0418">Kinase</keyword>
<name>A0A9Q1CU39_HOLLE</name>
<evidence type="ECO:0000313" key="4">
    <source>
        <dbReference type="EMBL" id="KAJ8050629.1"/>
    </source>
</evidence>
<dbReference type="AlphaFoldDB" id="A0A9Q1CU39"/>
<keyword evidence="5" id="KW-1185">Reference proteome</keyword>
<protein>
    <submittedName>
        <fullName evidence="4">Tyrosine-protein kinase receptor Tie-2</fullName>
    </submittedName>
</protein>
<comment type="caution">
    <text evidence="1">Lacks conserved residue(s) required for the propagation of feature annotation.</text>
</comment>
<keyword evidence="1" id="KW-0245">EGF-like domain</keyword>
<evidence type="ECO:0000259" key="3">
    <source>
        <dbReference type="PROSITE" id="PS50026"/>
    </source>
</evidence>
<dbReference type="PROSITE" id="PS00022">
    <property type="entry name" value="EGF_1"/>
    <property type="match status" value="1"/>
</dbReference>
<comment type="caution">
    <text evidence="4">The sequence shown here is derived from an EMBL/GenBank/DDBJ whole genome shotgun (WGS) entry which is preliminary data.</text>
</comment>
<evidence type="ECO:0000313" key="5">
    <source>
        <dbReference type="Proteomes" id="UP001152320"/>
    </source>
</evidence>
<feature type="disulfide bond" evidence="1">
    <location>
        <begin position="271"/>
        <end position="280"/>
    </location>
</feature>
<feature type="signal peptide" evidence="2">
    <location>
        <begin position="1"/>
        <end position="17"/>
    </location>
</feature>
<feature type="domain" description="EGF-like" evidence="3">
    <location>
        <begin position="244"/>
        <end position="281"/>
    </location>
</feature>
<organism evidence="4 5">
    <name type="scientific">Holothuria leucospilota</name>
    <name type="common">Black long sea cucumber</name>
    <name type="synonym">Mertensiothuria leucospilota</name>
    <dbReference type="NCBI Taxonomy" id="206669"/>
    <lineage>
        <taxon>Eukaryota</taxon>
        <taxon>Metazoa</taxon>
        <taxon>Echinodermata</taxon>
        <taxon>Eleutherozoa</taxon>
        <taxon>Echinozoa</taxon>
        <taxon>Holothuroidea</taxon>
        <taxon>Aspidochirotacea</taxon>
        <taxon>Aspidochirotida</taxon>
        <taxon>Holothuriidae</taxon>
        <taxon>Holothuria</taxon>
    </lineage>
</organism>
<keyword evidence="1" id="KW-1015">Disulfide bond</keyword>